<accession>A0ABQ4C2P2</accession>
<dbReference type="InterPro" id="IPR019606">
    <property type="entry name" value="GerMN"/>
</dbReference>
<name>A0ABQ4C2P2_9ACTN</name>
<dbReference type="Pfam" id="PF10646">
    <property type="entry name" value="Germane"/>
    <property type="match status" value="1"/>
</dbReference>
<evidence type="ECO:0000259" key="2">
    <source>
        <dbReference type="SMART" id="SM00909"/>
    </source>
</evidence>
<evidence type="ECO:0000256" key="1">
    <source>
        <dbReference type="SAM" id="Phobius"/>
    </source>
</evidence>
<dbReference type="EMBL" id="BONC01000019">
    <property type="protein sequence ID" value="GIF57051.1"/>
    <property type="molecule type" value="Genomic_DNA"/>
</dbReference>
<dbReference type="SMART" id="SM00909">
    <property type="entry name" value="Germane"/>
    <property type="match status" value="1"/>
</dbReference>
<dbReference type="Proteomes" id="UP000624325">
    <property type="component" value="Unassembled WGS sequence"/>
</dbReference>
<keyword evidence="4" id="KW-1185">Reference proteome</keyword>
<sequence>MTPEETIRRALEAEASTVEVSPDALAVIRSRTRRSRTRGAVRVWLGGGLAVAAAAVAVFVLIEPVGREALPPVAPPSASAPSSSAPAGPLLAVYYVGPGRDRLVREFHRTTPASAAVADQARAALDLMFGGAPADPDYASAWPAGVAVRGVSVTGDVATVDLGGATPPDAIAAQQLVWTVTAIEGLHGVRVGTGPLLRRAPAVDTLAPVWLINPQHGEVVHSLEIHVAGFAATAVLEIRPLDGAGAPVRRELALSGGSPAQREAQLTITPAPGSYVLTVTVNGGSDDHVVRVE</sequence>
<evidence type="ECO:0000313" key="3">
    <source>
        <dbReference type="EMBL" id="GIF57051.1"/>
    </source>
</evidence>
<keyword evidence="1" id="KW-1133">Transmembrane helix</keyword>
<evidence type="ECO:0000313" key="4">
    <source>
        <dbReference type="Proteomes" id="UP000624325"/>
    </source>
</evidence>
<feature type="domain" description="GerMN" evidence="2">
    <location>
        <begin position="121"/>
        <end position="195"/>
    </location>
</feature>
<keyword evidence="1" id="KW-0812">Transmembrane</keyword>
<gene>
    <name evidence="3" type="ORF">Air01nite_31460</name>
</gene>
<feature type="transmembrane region" description="Helical" evidence="1">
    <location>
        <begin position="39"/>
        <end position="62"/>
    </location>
</feature>
<protein>
    <recommendedName>
        <fullName evidence="2">GerMN domain-containing protein</fullName>
    </recommendedName>
</protein>
<dbReference type="RefSeq" id="WP_203703093.1">
    <property type="nucleotide sequence ID" value="NZ_BAAALU010000026.1"/>
</dbReference>
<organism evidence="3 4">
    <name type="scientific">Asanoa iriomotensis</name>
    <dbReference type="NCBI Taxonomy" id="234613"/>
    <lineage>
        <taxon>Bacteria</taxon>
        <taxon>Bacillati</taxon>
        <taxon>Actinomycetota</taxon>
        <taxon>Actinomycetes</taxon>
        <taxon>Micromonosporales</taxon>
        <taxon>Micromonosporaceae</taxon>
        <taxon>Asanoa</taxon>
    </lineage>
</organism>
<comment type="caution">
    <text evidence="3">The sequence shown here is derived from an EMBL/GenBank/DDBJ whole genome shotgun (WGS) entry which is preliminary data.</text>
</comment>
<proteinExistence type="predicted"/>
<keyword evidence="1" id="KW-0472">Membrane</keyword>
<reference evidence="3 4" key="1">
    <citation type="submission" date="2021-01" db="EMBL/GenBank/DDBJ databases">
        <title>Whole genome shotgun sequence of Asanoa iriomotensis NBRC 100142.</title>
        <authorList>
            <person name="Komaki H."/>
            <person name="Tamura T."/>
        </authorList>
    </citation>
    <scope>NUCLEOTIDE SEQUENCE [LARGE SCALE GENOMIC DNA]</scope>
    <source>
        <strain evidence="3 4">NBRC 100142</strain>
    </source>
</reference>